<dbReference type="PANTHER" id="PTHR13604:SF0">
    <property type="entry name" value="ABASIC SITE PROCESSING PROTEIN HMCES"/>
    <property type="match status" value="1"/>
</dbReference>
<keyword evidence="5" id="KW-0190">Covalent protein-DNA linkage</keyword>
<evidence type="ECO:0000313" key="10">
    <source>
        <dbReference type="Proteomes" id="UP000602087"/>
    </source>
</evidence>
<name>A0A934IE42_9MICO</name>
<evidence type="ECO:0000256" key="7">
    <source>
        <dbReference type="ARBA" id="ARBA00023239"/>
    </source>
</evidence>
<keyword evidence="2 8" id="KW-0645">Protease</keyword>
<dbReference type="SUPFAM" id="SSF143081">
    <property type="entry name" value="BB1717-like"/>
    <property type="match status" value="1"/>
</dbReference>
<dbReference type="GO" id="GO:0006508">
    <property type="term" value="P:proteolysis"/>
    <property type="evidence" value="ECO:0007669"/>
    <property type="project" value="UniProtKB-KW"/>
</dbReference>
<organism evidence="9 10">
    <name type="scientific">Sanguibacter suaedae</name>
    <dbReference type="NCBI Taxonomy" id="2795737"/>
    <lineage>
        <taxon>Bacteria</taxon>
        <taxon>Bacillati</taxon>
        <taxon>Actinomycetota</taxon>
        <taxon>Actinomycetes</taxon>
        <taxon>Micrococcales</taxon>
        <taxon>Sanguibacteraceae</taxon>
        <taxon>Sanguibacter</taxon>
    </lineage>
</organism>
<dbReference type="AlphaFoldDB" id="A0A934IE42"/>
<dbReference type="RefSeq" id="WP_198733840.1">
    <property type="nucleotide sequence ID" value="NZ_JAEINH010000007.1"/>
</dbReference>
<dbReference type="GO" id="GO:0016829">
    <property type="term" value="F:lyase activity"/>
    <property type="evidence" value="ECO:0007669"/>
    <property type="project" value="UniProtKB-KW"/>
</dbReference>
<dbReference type="GO" id="GO:0003697">
    <property type="term" value="F:single-stranded DNA binding"/>
    <property type="evidence" value="ECO:0007669"/>
    <property type="project" value="InterPro"/>
</dbReference>
<keyword evidence="3" id="KW-0227">DNA damage</keyword>
<evidence type="ECO:0000256" key="6">
    <source>
        <dbReference type="ARBA" id="ARBA00023125"/>
    </source>
</evidence>
<dbReference type="PANTHER" id="PTHR13604">
    <property type="entry name" value="DC12-RELATED"/>
    <property type="match status" value="1"/>
</dbReference>
<dbReference type="Proteomes" id="UP000602087">
    <property type="component" value="Unassembled WGS sequence"/>
</dbReference>
<dbReference type="GO" id="GO:0008233">
    <property type="term" value="F:peptidase activity"/>
    <property type="evidence" value="ECO:0007669"/>
    <property type="project" value="UniProtKB-KW"/>
</dbReference>
<accession>A0A934IE42</accession>
<keyword evidence="10" id="KW-1185">Reference proteome</keyword>
<gene>
    <name evidence="9" type="ORF">JAV76_09630</name>
</gene>
<evidence type="ECO:0000256" key="5">
    <source>
        <dbReference type="ARBA" id="ARBA00023124"/>
    </source>
</evidence>
<proteinExistence type="inferred from homology"/>
<dbReference type="GO" id="GO:0106300">
    <property type="term" value="P:protein-DNA covalent cross-linking repair"/>
    <property type="evidence" value="ECO:0007669"/>
    <property type="project" value="InterPro"/>
</dbReference>
<dbReference type="Pfam" id="PF02586">
    <property type="entry name" value="SRAP"/>
    <property type="match status" value="1"/>
</dbReference>
<keyword evidence="6" id="KW-0238">DNA-binding</keyword>
<dbReference type="EMBL" id="JAEINH010000007">
    <property type="protein sequence ID" value="MBI9115269.1"/>
    <property type="molecule type" value="Genomic_DNA"/>
</dbReference>
<protein>
    <recommendedName>
        <fullName evidence="8">Abasic site processing protein</fullName>
        <ecNumber evidence="8">3.4.-.-</ecNumber>
    </recommendedName>
</protein>
<evidence type="ECO:0000256" key="4">
    <source>
        <dbReference type="ARBA" id="ARBA00022801"/>
    </source>
</evidence>
<evidence type="ECO:0000256" key="3">
    <source>
        <dbReference type="ARBA" id="ARBA00022763"/>
    </source>
</evidence>
<dbReference type="Gene3D" id="3.90.1680.10">
    <property type="entry name" value="SOS response associated peptidase-like"/>
    <property type="match status" value="1"/>
</dbReference>
<evidence type="ECO:0000313" key="9">
    <source>
        <dbReference type="EMBL" id="MBI9115269.1"/>
    </source>
</evidence>
<evidence type="ECO:0000256" key="1">
    <source>
        <dbReference type="ARBA" id="ARBA00008136"/>
    </source>
</evidence>
<evidence type="ECO:0000256" key="8">
    <source>
        <dbReference type="RuleBase" id="RU364100"/>
    </source>
</evidence>
<comment type="caution">
    <text evidence="9">The sequence shown here is derived from an EMBL/GenBank/DDBJ whole genome shotgun (WGS) entry which is preliminary data.</text>
</comment>
<evidence type="ECO:0000256" key="2">
    <source>
        <dbReference type="ARBA" id="ARBA00022670"/>
    </source>
</evidence>
<sequence>MGSVLLARGGGNGRTGRGRKWLYEDTLTRDVDYARWVLRPGWAKDSGPRPIDARLETEATNGMFRSSFARQRCVVPMSGYYEWEATPSGKQPHDIHGDGLLAAAGLYTAGKDETTGQWALTFTVITRESRDASGEVHDQMPVFLERHVWDEWLHPDKLDDAAAVVSTIVASSQGIATTITTYPVRRAVNNVRTADPADPALIHVI</sequence>
<keyword evidence="4 8" id="KW-0378">Hydrolase</keyword>
<reference evidence="9" key="1">
    <citation type="submission" date="2020-12" db="EMBL/GenBank/DDBJ databases">
        <title>Sanguibacter suaedae sp. nov., isolated from Suaeda aralocaspica.</title>
        <authorList>
            <person name="Ma Q."/>
        </authorList>
    </citation>
    <scope>NUCLEOTIDE SEQUENCE</scope>
    <source>
        <strain evidence="9">YZGR15</strain>
    </source>
</reference>
<dbReference type="InterPro" id="IPR003738">
    <property type="entry name" value="SRAP"/>
</dbReference>
<dbReference type="EC" id="3.4.-.-" evidence="8"/>
<comment type="similarity">
    <text evidence="1 8">Belongs to the SOS response-associated peptidase family.</text>
</comment>
<keyword evidence="7" id="KW-0456">Lyase</keyword>
<dbReference type="InterPro" id="IPR036590">
    <property type="entry name" value="SRAP-like"/>
</dbReference>